<dbReference type="HOGENOM" id="CLU_3157409_0_0_4"/>
<accession>I0HW24</accession>
<dbReference type="Proteomes" id="UP000007883">
    <property type="component" value="Chromosome"/>
</dbReference>
<organism evidence="1 2">
    <name type="scientific">Rubrivivax gelatinosus (strain NBRC 100245 / IL144)</name>
    <dbReference type="NCBI Taxonomy" id="983917"/>
    <lineage>
        <taxon>Bacteria</taxon>
        <taxon>Pseudomonadati</taxon>
        <taxon>Pseudomonadota</taxon>
        <taxon>Betaproteobacteria</taxon>
        <taxon>Burkholderiales</taxon>
        <taxon>Sphaerotilaceae</taxon>
        <taxon>Rubrivivax</taxon>
    </lineage>
</organism>
<reference evidence="1 2" key="1">
    <citation type="journal article" date="2012" name="J. Bacteriol.">
        <title>Complete genome sequence of phototrophic betaproteobacterium Rubrivivax gelatinosus IL144.</title>
        <authorList>
            <person name="Nagashima S."/>
            <person name="Kamimura A."/>
            <person name="Shimizu T."/>
            <person name="Nakamura-isaki S."/>
            <person name="Aono E."/>
            <person name="Sakamoto K."/>
            <person name="Ichikawa N."/>
            <person name="Nakazawa H."/>
            <person name="Sekine M."/>
            <person name="Yamazaki S."/>
            <person name="Fujita N."/>
            <person name="Shimada K."/>
            <person name="Hanada S."/>
            <person name="Nagashima K.V.P."/>
        </authorList>
    </citation>
    <scope>NUCLEOTIDE SEQUENCE [LARGE SCALE GENOMIC DNA]</scope>
    <source>
        <strain evidence="2">NBRC 100245 / IL144</strain>
    </source>
</reference>
<proteinExistence type="predicted"/>
<name>I0HW24_RUBGI</name>
<dbReference type="AlphaFoldDB" id="I0HW24"/>
<evidence type="ECO:0000313" key="1">
    <source>
        <dbReference type="EMBL" id="BAL97211.1"/>
    </source>
</evidence>
<dbReference type="STRING" id="983917.RGE_38720"/>
<sequence>MKEVLEQAKIYCTGTDARLAALKSKYAKNSAVMSKLDEYDDTIEMKDR</sequence>
<evidence type="ECO:0000313" key="2">
    <source>
        <dbReference type="Proteomes" id="UP000007883"/>
    </source>
</evidence>
<dbReference type="KEGG" id="rge:RGE_38720"/>
<gene>
    <name evidence="1" type="ordered locus">RGE_38720</name>
</gene>
<protein>
    <submittedName>
        <fullName evidence="1">Uncharacterized protein</fullName>
    </submittedName>
</protein>
<keyword evidence="2" id="KW-1185">Reference proteome</keyword>
<dbReference type="PATRIC" id="fig|983917.3.peg.3781"/>
<dbReference type="EMBL" id="AP012320">
    <property type="protein sequence ID" value="BAL97211.1"/>
    <property type="molecule type" value="Genomic_DNA"/>
</dbReference>